<keyword evidence="2" id="KW-0418">Kinase</keyword>
<protein>
    <submittedName>
        <fullName evidence="2">Signal transduction histidine kinase</fullName>
    </submittedName>
</protein>
<keyword evidence="2" id="KW-0808">Transferase</keyword>
<evidence type="ECO:0000313" key="3">
    <source>
        <dbReference type="Proteomes" id="UP000325081"/>
    </source>
</evidence>
<comment type="caution">
    <text evidence="2">The sequence shown here is derived from an EMBL/GenBank/DDBJ whole genome shotgun (WGS) entry which is preliminary data.</text>
</comment>
<proteinExistence type="predicted"/>
<keyword evidence="3" id="KW-1185">Reference proteome</keyword>
<dbReference type="Proteomes" id="UP000325081">
    <property type="component" value="Unassembled WGS sequence"/>
</dbReference>
<evidence type="ECO:0000313" key="2">
    <source>
        <dbReference type="EMBL" id="GER46019.1"/>
    </source>
</evidence>
<dbReference type="EMBL" id="BKCP01007404">
    <property type="protein sequence ID" value="GER46019.1"/>
    <property type="molecule type" value="Genomic_DNA"/>
</dbReference>
<dbReference type="GO" id="GO:0016301">
    <property type="term" value="F:kinase activity"/>
    <property type="evidence" value="ECO:0007669"/>
    <property type="project" value="UniProtKB-KW"/>
</dbReference>
<sequence>MEVANGFDVTRASRPSPRTAGGSSFLPAVGVACCLEAQPVTACRSKLRLSLKAAGGADGGEEGAEHGVDLKSRVMLATVRIALRMQTSCLRCVVKAEKLL</sequence>
<reference evidence="3" key="1">
    <citation type="journal article" date="2019" name="Curr. Biol.">
        <title>Genome Sequence of Striga asiatica Provides Insight into the Evolution of Plant Parasitism.</title>
        <authorList>
            <person name="Yoshida S."/>
            <person name="Kim S."/>
            <person name="Wafula E.K."/>
            <person name="Tanskanen J."/>
            <person name="Kim Y.M."/>
            <person name="Honaas L."/>
            <person name="Yang Z."/>
            <person name="Spallek T."/>
            <person name="Conn C.E."/>
            <person name="Ichihashi Y."/>
            <person name="Cheong K."/>
            <person name="Cui S."/>
            <person name="Der J.P."/>
            <person name="Gundlach H."/>
            <person name="Jiao Y."/>
            <person name="Hori C."/>
            <person name="Ishida J.K."/>
            <person name="Kasahara H."/>
            <person name="Kiba T."/>
            <person name="Kim M.S."/>
            <person name="Koo N."/>
            <person name="Laohavisit A."/>
            <person name="Lee Y.H."/>
            <person name="Lumba S."/>
            <person name="McCourt P."/>
            <person name="Mortimer J.C."/>
            <person name="Mutuku J.M."/>
            <person name="Nomura T."/>
            <person name="Sasaki-Sekimoto Y."/>
            <person name="Seto Y."/>
            <person name="Wang Y."/>
            <person name="Wakatake T."/>
            <person name="Sakakibara H."/>
            <person name="Demura T."/>
            <person name="Yamaguchi S."/>
            <person name="Yoneyama K."/>
            <person name="Manabe R.I."/>
            <person name="Nelson D.C."/>
            <person name="Schulman A.H."/>
            <person name="Timko M.P."/>
            <person name="dePamphilis C.W."/>
            <person name="Choi D."/>
            <person name="Shirasu K."/>
        </authorList>
    </citation>
    <scope>NUCLEOTIDE SEQUENCE [LARGE SCALE GENOMIC DNA]</scope>
    <source>
        <strain evidence="3">cv. UVA1</strain>
    </source>
</reference>
<name>A0A5A7QLA5_STRAF</name>
<organism evidence="2 3">
    <name type="scientific">Striga asiatica</name>
    <name type="common">Asiatic witchweed</name>
    <name type="synonym">Buchnera asiatica</name>
    <dbReference type="NCBI Taxonomy" id="4170"/>
    <lineage>
        <taxon>Eukaryota</taxon>
        <taxon>Viridiplantae</taxon>
        <taxon>Streptophyta</taxon>
        <taxon>Embryophyta</taxon>
        <taxon>Tracheophyta</taxon>
        <taxon>Spermatophyta</taxon>
        <taxon>Magnoliopsida</taxon>
        <taxon>eudicotyledons</taxon>
        <taxon>Gunneridae</taxon>
        <taxon>Pentapetalae</taxon>
        <taxon>asterids</taxon>
        <taxon>lamiids</taxon>
        <taxon>Lamiales</taxon>
        <taxon>Orobanchaceae</taxon>
        <taxon>Buchnereae</taxon>
        <taxon>Striga</taxon>
    </lineage>
</organism>
<feature type="region of interest" description="Disordered" evidence="1">
    <location>
        <begin position="1"/>
        <end position="24"/>
    </location>
</feature>
<dbReference type="AlphaFoldDB" id="A0A5A7QLA5"/>
<accession>A0A5A7QLA5</accession>
<evidence type="ECO:0000256" key="1">
    <source>
        <dbReference type="SAM" id="MobiDB-lite"/>
    </source>
</evidence>
<gene>
    <name evidence="2" type="ORF">STAS_23014</name>
</gene>